<keyword evidence="10" id="KW-0915">Sodium</keyword>
<organism evidence="11 12">
    <name type="scientific">Pseudoclavibacter caeni</name>
    <dbReference type="NCBI Taxonomy" id="908846"/>
    <lineage>
        <taxon>Bacteria</taxon>
        <taxon>Bacillati</taxon>
        <taxon>Actinomycetota</taxon>
        <taxon>Actinomycetes</taxon>
        <taxon>Micrococcales</taxon>
        <taxon>Microbacteriaceae</taxon>
        <taxon>Pseudoclavibacter</taxon>
    </lineage>
</organism>
<dbReference type="RefSeq" id="WP_158036432.1">
    <property type="nucleotide sequence ID" value="NZ_BAAAZV010000020.1"/>
</dbReference>
<dbReference type="GO" id="GO:0062054">
    <property type="term" value="F:fluoride channel activity"/>
    <property type="evidence" value="ECO:0007669"/>
    <property type="project" value="UniProtKB-UniRule"/>
</dbReference>
<comment type="function">
    <text evidence="9 10">Fluoride-specific ion channel. Important for reducing fluoride concentration in the cell, thus reducing its toxicity.</text>
</comment>
<evidence type="ECO:0000313" key="11">
    <source>
        <dbReference type="EMBL" id="KAB1631963.1"/>
    </source>
</evidence>
<gene>
    <name evidence="10" type="primary">fluC</name>
    <name evidence="10" type="synonym">crcB</name>
    <name evidence="11" type="ORF">F8O02_06485</name>
</gene>
<comment type="activity regulation">
    <text evidence="10">Na(+) is not transported, but it plays an essential structural role and its presence is essential for fluoride channel function.</text>
</comment>
<comment type="catalytic activity">
    <reaction evidence="8">
        <text>fluoride(in) = fluoride(out)</text>
        <dbReference type="Rhea" id="RHEA:76159"/>
        <dbReference type="ChEBI" id="CHEBI:17051"/>
    </reaction>
    <physiologicalReaction direction="left-to-right" evidence="8">
        <dbReference type="Rhea" id="RHEA:76160"/>
    </physiologicalReaction>
</comment>
<evidence type="ECO:0000256" key="5">
    <source>
        <dbReference type="ARBA" id="ARBA00023136"/>
    </source>
</evidence>
<evidence type="ECO:0000256" key="10">
    <source>
        <dbReference type="HAMAP-Rule" id="MF_00454"/>
    </source>
</evidence>
<comment type="caution">
    <text evidence="11">The sequence shown here is derived from an EMBL/GenBank/DDBJ whole genome shotgun (WGS) entry which is preliminary data.</text>
</comment>
<keyword evidence="12" id="KW-1185">Reference proteome</keyword>
<dbReference type="AlphaFoldDB" id="A0A7C8BU10"/>
<evidence type="ECO:0000256" key="6">
    <source>
        <dbReference type="ARBA" id="ARBA00023303"/>
    </source>
</evidence>
<dbReference type="Pfam" id="PF02537">
    <property type="entry name" value="CRCB"/>
    <property type="match status" value="1"/>
</dbReference>
<protein>
    <recommendedName>
        <fullName evidence="10">Fluoride-specific ion channel FluC</fullName>
    </recommendedName>
</protein>
<feature type="transmembrane region" description="Helical" evidence="10">
    <location>
        <begin position="109"/>
        <end position="127"/>
    </location>
</feature>
<evidence type="ECO:0000256" key="4">
    <source>
        <dbReference type="ARBA" id="ARBA00022989"/>
    </source>
</evidence>
<sequence length="149" mass="15276">MTDVPRPSTTATAGVVAAGGVVGTSLRAGLEQWLGGTTVPWITLAINLAGAFALGLLLEGLARTGEDVGRRRMVRMGLGAGAIGGFTTYSTFVLEAVRLLEQGHAELMVGYLAGSLVLGVGAAWLGLTAADRLTRRSAAPGDDRPEADR</sequence>
<dbReference type="PANTHER" id="PTHR28259">
    <property type="entry name" value="FLUORIDE EXPORT PROTEIN 1-RELATED"/>
    <property type="match status" value="1"/>
</dbReference>
<proteinExistence type="inferred from homology"/>
<feature type="binding site" evidence="10">
    <location>
        <position position="87"/>
    </location>
    <ligand>
        <name>Na(+)</name>
        <dbReference type="ChEBI" id="CHEBI:29101"/>
        <note>structural</note>
    </ligand>
</feature>
<name>A0A7C8BU10_9MICO</name>
<dbReference type="GO" id="GO:0140114">
    <property type="term" value="P:cellular detoxification of fluoride"/>
    <property type="evidence" value="ECO:0007669"/>
    <property type="project" value="UniProtKB-UniRule"/>
</dbReference>
<feature type="binding site" evidence="10">
    <location>
        <position position="84"/>
    </location>
    <ligand>
        <name>Na(+)</name>
        <dbReference type="ChEBI" id="CHEBI:29101"/>
        <note>structural</note>
    </ligand>
</feature>
<keyword evidence="10" id="KW-0813">Transport</keyword>
<feature type="transmembrane region" description="Helical" evidence="10">
    <location>
        <begin position="78"/>
        <end position="97"/>
    </location>
</feature>
<keyword evidence="4 10" id="KW-1133">Transmembrane helix</keyword>
<dbReference type="Proteomes" id="UP000481339">
    <property type="component" value="Unassembled WGS sequence"/>
</dbReference>
<dbReference type="HAMAP" id="MF_00454">
    <property type="entry name" value="FluC"/>
    <property type="match status" value="1"/>
</dbReference>
<evidence type="ECO:0000256" key="2">
    <source>
        <dbReference type="ARBA" id="ARBA00022475"/>
    </source>
</evidence>
<dbReference type="EMBL" id="WBKA01000004">
    <property type="protein sequence ID" value="KAB1631963.1"/>
    <property type="molecule type" value="Genomic_DNA"/>
</dbReference>
<dbReference type="GO" id="GO:0005886">
    <property type="term" value="C:plasma membrane"/>
    <property type="evidence" value="ECO:0007669"/>
    <property type="project" value="UniProtKB-SubCell"/>
</dbReference>
<feature type="transmembrane region" description="Helical" evidence="10">
    <location>
        <begin position="39"/>
        <end position="58"/>
    </location>
</feature>
<keyword evidence="3 10" id="KW-0812">Transmembrane</keyword>
<keyword evidence="2 10" id="KW-1003">Cell membrane</keyword>
<comment type="subcellular location">
    <subcellularLocation>
        <location evidence="1 10">Cell membrane</location>
        <topology evidence="1 10">Multi-pass membrane protein</topology>
    </subcellularLocation>
</comment>
<keyword evidence="10" id="KW-0479">Metal-binding</keyword>
<evidence type="ECO:0000256" key="7">
    <source>
        <dbReference type="ARBA" id="ARBA00035120"/>
    </source>
</evidence>
<evidence type="ECO:0000256" key="8">
    <source>
        <dbReference type="ARBA" id="ARBA00035585"/>
    </source>
</evidence>
<accession>A0A7C8BU10</accession>
<reference evidence="11 12" key="1">
    <citation type="submission" date="2019-09" db="EMBL/GenBank/DDBJ databases">
        <title>Phylogeny of genus Pseudoclavibacter and closely related genus.</title>
        <authorList>
            <person name="Li Y."/>
        </authorList>
    </citation>
    <scope>NUCLEOTIDE SEQUENCE [LARGE SCALE GENOMIC DNA]</scope>
    <source>
        <strain evidence="11 12">JCM 16921</strain>
    </source>
</reference>
<evidence type="ECO:0000256" key="1">
    <source>
        <dbReference type="ARBA" id="ARBA00004651"/>
    </source>
</evidence>
<evidence type="ECO:0000256" key="3">
    <source>
        <dbReference type="ARBA" id="ARBA00022692"/>
    </source>
</evidence>
<dbReference type="GO" id="GO:0046872">
    <property type="term" value="F:metal ion binding"/>
    <property type="evidence" value="ECO:0007669"/>
    <property type="project" value="UniProtKB-KW"/>
</dbReference>
<comment type="similarity">
    <text evidence="7 10">Belongs to the fluoride channel Fluc/FEX (TC 1.A.43) family.</text>
</comment>
<evidence type="ECO:0000313" key="12">
    <source>
        <dbReference type="Proteomes" id="UP000481339"/>
    </source>
</evidence>
<keyword evidence="10" id="KW-0406">Ion transport</keyword>
<keyword evidence="5 10" id="KW-0472">Membrane</keyword>
<dbReference type="InterPro" id="IPR003691">
    <property type="entry name" value="FluC"/>
</dbReference>
<keyword evidence="6 10" id="KW-0407">Ion channel</keyword>
<evidence type="ECO:0000256" key="9">
    <source>
        <dbReference type="ARBA" id="ARBA00049940"/>
    </source>
</evidence>
<dbReference type="PANTHER" id="PTHR28259:SF1">
    <property type="entry name" value="FLUORIDE EXPORT PROTEIN 1-RELATED"/>
    <property type="match status" value="1"/>
</dbReference>